<dbReference type="EMBL" id="OX459952">
    <property type="protein sequence ID" value="CAI9157553.1"/>
    <property type="molecule type" value="Genomic_DNA"/>
</dbReference>
<dbReference type="Proteomes" id="UP001176941">
    <property type="component" value="Chromosome 16"/>
</dbReference>
<name>A0ABN8Y7L6_RANTA</name>
<organism evidence="1 2">
    <name type="scientific">Rangifer tarandus platyrhynchus</name>
    <name type="common">Svalbard reindeer</name>
    <dbReference type="NCBI Taxonomy" id="3082113"/>
    <lineage>
        <taxon>Eukaryota</taxon>
        <taxon>Metazoa</taxon>
        <taxon>Chordata</taxon>
        <taxon>Craniata</taxon>
        <taxon>Vertebrata</taxon>
        <taxon>Euteleostomi</taxon>
        <taxon>Mammalia</taxon>
        <taxon>Eutheria</taxon>
        <taxon>Laurasiatheria</taxon>
        <taxon>Artiodactyla</taxon>
        <taxon>Ruminantia</taxon>
        <taxon>Pecora</taxon>
        <taxon>Cervidae</taxon>
        <taxon>Odocoileinae</taxon>
        <taxon>Rangifer</taxon>
    </lineage>
</organism>
<evidence type="ECO:0000313" key="2">
    <source>
        <dbReference type="Proteomes" id="UP001176941"/>
    </source>
</evidence>
<proteinExistence type="predicted"/>
<evidence type="ECO:0000313" key="1">
    <source>
        <dbReference type="EMBL" id="CAI9157553.1"/>
    </source>
</evidence>
<sequence length="134" mass="15237">MNEDILIITLLAFLDSQQWGFHCWFSGFSLEPRGRTSVCGELDKPLGLREETVAFLQDSTHHPLQPFQTCRSPWGCPPPFPLGTSSNASLRYLYGSLYLKYSIKLPNTQKQRDWHRGPSHTFCDISCNCTVVVT</sequence>
<protein>
    <submittedName>
        <fullName evidence="1">Uncharacterized protein</fullName>
    </submittedName>
</protein>
<gene>
    <name evidence="1" type="ORF">MRATA1EN1_LOCUS6515</name>
</gene>
<accession>A0ABN8Y7L6</accession>
<keyword evidence="2" id="KW-1185">Reference proteome</keyword>
<reference evidence="1" key="1">
    <citation type="submission" date="2023-04" db="EMBL/GenBank/DDBJ databases">
        <authorList>
            <consortium name="ELIXIR-Norway"/>
        </authorList>
    </citation>
    <scope>NUCLEOTIDE SEQUENCE [LARGE SCALE GENOMIC DNA]</scope>
</reference>